<dbReference type="SMART" id="SM00237">
    <property type="entry name" value="Calx_beta"/>
    <property type="match status" value="1"/>
</dbReference>
<dbReference type="GO" id="GO:0007155">
    <property type="term" value="P:cell adhesion"/>
    <property type="evidence" value="ECO:0007669"/>
    <property type="project" value="InterPro"/>
</dbReference>
<dbReference type="AlphaFoldDB" id="A0A1P8WH80"/>
<evidence type="ECO:0000313" key="8">
    <source>
        <dbReference type="Proteomes" id="UP000187735"/>
    </source>
</evidence>
<dbReference type="InterPro" id="IPR038081">
    <property type="entry name" value="CalX-like_sf"/>
</dbReference>
<dbReference type="SUPFAM" id="SSF51120">
    <property type="entry name" value="beta-Roll"/>
    <property type="match status" value="1"/>
</dbReference>
<keyword evidence="3" id="KW-0378">Hydrolase</keyword>
<dbReference type="GO" id="GO:0016787">
    <property type="term" value="F:hydrolase activity"/>
    <property type="evidence" value="ECO:0007669"/>
    <property type="project" value="UniProtKB-KW"/>
</dbReference>
<dbReference type="PROSITE" id="PS00330">
    <property type="entry name" value="HEMOLYSIN_CALCIUM"/>
    <property type="match status" value="1"/>
</dbReference>
<dbReference type="InterPro" id="IPR018511">
    <property type="entry name" value="Hemolysin-typ_Ca-bd_CS"/>
</dbReference>
<evidence type="ECO:0000256" key="3">
    <source>
        <dbReference type="ARBA" id="ARBA00022801"/>
    </source>
</evidence>
<feature type="domain" description="Calx-beta" evidence="6">
    <location>
        <begin position="831"/>
        <end position="927"/>
    </location>
</feature>
<dbReference type="GO" id="GO:0008305">
    <property type="term" value="C:integrin complex"/>
    <property type="evidence" value="ECO:0007669"/>
    <property type="project" value="InterPro"/>
</dbReference>
<keyword evidence="4" id="KW-0106">Calcium</keyword>
<dbReference type="RefSeq" id="WP_158521009.1">
    <property type="nucleotide sequence ID" value="NZ_CP017641.1"/>
</dbReference>
<dbReference type="InterPro" id="IPR001343">
    <property type="entry name" value="Hemolysn_Ca-bd"/>
</dbReference>
<evidence type="ECO:0000256" key="5">
    <source>
        <dbReference type="ARBA" id="ARBA00023180"/>
    </source>
</evidence>
<dbReference type="InterPro" id="IPR013519">
    <property type="entry name" value="Int_alpha_beta-p"/>
</dbReference>
<keyword evidence="2" id="KW-0677">Repeat</keyword>
<dbReference type="Gene3D" id="2.130.10.130">
    <property type="entry name" value="Integrin alpha, N-terminal"/>
    <property type="match status" value="4"/>
</dbReference>
<keyword evidence="1" id="KW-0732">Signal</keyword>
<name>A0A1P8WH80_9PLAN</name>
<dbReference type="InterPro" id="IPR028994">
    <property type="entry name" value="Integrin_alpha_N"/>
</dbReference>
<dbReference type="SUPFAM" id="SSF69318">
    <property type="entry name" value="Integrin alpha N-terminal domain"/>
    <property type="match status" value="1"/>
</dbReference>
<evidence type="ECO:0000256" key="1">
    <source>
        <dbReference type="ARBA" id="ARBA00022729"/>
    </source>
</evidence>
<gene>
    <name evidence="7" type="ORF">Fuma_03015</name>
</gene>
<evidence type="ECO:0000256" key="2">
    <source>
        <dbReference type="ARBA" id="ARBA00022737"/>
    </source>
</evidence>
<dbReference type="OrthoDB" id="292163at2"/>
<dbReference type="PANTHER" id="PTHR23221:SF7">
    <property type="entry name" value="PHOSPHATIDYLINOSITOL-GLYCAN-SPECIFIC PHOSPHOLIPASE D"/>
    <property type="match status" value="1"/>
</dbReference>
<evidence type="ECO:0000259" key="6">
    <source>
        <dbReference type="SMART" id="SM00237"/>
    </source>
</evidence>
<dbReference type="GO" id="GO:0005509">
    <property type="term" value="F:calcium ion binding"/>
    <property type="evidence" value="ECO:0007669"/>
    <property type="project" value="InterPro"/>
</dbReference>
<accession>A0A1P8WH80</accession>
<dbReference type="InterPro" id="IPR000413">
    <property type="entry name" value="Integrin_alpha"/>
</dbReference>
<dbReference type="PRINTS" id="PR01185">
    <property type="entry name" value="INTEGRINA"/>
</dbReference>
<dbReference type="Pfam" id="PF03160">
    <property type="entry name" value="Calx-beta"/>
    <property type="match status" value="2"/>
</dbReference>
<dbReference type="Gene3D" id="2.60.40.2030">
    <property type="match status" value="2"/>
</dbReference>
<dbReference type="EMBL" id="CP017641">
    <property type="protein sequence ID" value="APZ93398.1"/>
    <property type="molecule type" value="Genomic_DNA"/>
</dbReference>
<protein>
    <submittedName>
        <fullName evidence="7">FG-GAP repeat</fullName>
    </submittedName>
</protein>
<proteinExistence type="predicted"/>
<dbReference type="STRING" id="1891926.Fuma_03015"/>
<dbReference type="Pfam" id="PF01839">
    <property type="entry name" value="FG-GAP"/>
    <property type="match status" value="7"/>
</dbReference>
<dbReference type="SMART" id="SM00191">
    <property type="entry name" value="Int_alpha"/>
    <property type="match status" value="7"/>
</dbReference>
<dbReference type="PROSITE" id="PS51470">
    <property type="entry name" value="FG_GAP"/>
    <property type="match status" value="3"/>
</dbReference>
<evidence type="ECO:0000313" key="7">
    <source>
        <dbReference type="EMBL" id="APZ93398.1"/>
    </source>
</evidence>
<sequence length="1135" mass="114225">MSIKSRLSSLCTVFDDRTVSRRRRVGCQLSARDVSRSSAESLEQRCLLTTIDLAALVSGDGTIIHGADAEDRSGFSVSSAGDVNRDGFDDLIIGAYWAYAANNAKERAGESYVIFGGKTFPATIDLANLGNTGIVIHGADEFGYSGYSVSAGGDVNGDGFDDLIIGASGPYSYTNGKYGAGNSYVVFGGDTLPTTIDLDNFGNAGLVIQGADELDASGISVSSAGDVNGDGFDDLLIGANFAYGANNAKNDAGESYVIFGGDTLPATIQLANLGNAGLIIYGADAEDESGYSVSDAGDVNGDGFDDFIIGASEADAANNAKTTAGESYVIFGGETLPATIDLGNLGNAGLVIHGADAGDASGISVSGAGDVNGDGFDDLIIGAVADAANNAKTAAGESYVIFGSASLPAMMDLANLGNAGLIIHGADTNDYSGVSVSSGGDLNGDGFDDLIIGASGADAANNAKNAAGESYVIFGGASLSTTIDLGNLGSDGITIFGTDAEDSAGSPASSAGDVNGDGFDDLIIGAYRADAGGTDTREGESYVVFGGNFTGGAETQVGDGTANTLMANQGAVAIDILIGGGGDDVLISDGGADVLRGGEGDDTLAIPDADFSSTRRIIGGNGRDTLRLDGSGITLDLTTVADNRIVDIEEIDISGSGDNTLTLDVQEVLNISSTSNTLTLLRDGDDTVDIGAGWTQAADDVIGGQTFEVFTQGAATLNVQRTPTITVAVAPAAVAEDGVGNLGYAFTRDITTGAITAGFSVSGAAAFATDYTQTGAATFTGAAGTVTFADGSATATVTIDPIADSVAELDETAILTLTAGADYLVGTSNAATGTITNDETATFTINDVTVNEGDGTLDFTLSLSNALDVAVDVDVSFVNVSTAAGDFNHDTQTISFAAGDNADKTISVPITEDSAPEASESFTASLVISSGTPVGARAVDVSDTGMGTITDNDDASPLGDVDGDTDFDASDSFLIHLAKLSGTDTQIDQSKGSSPLSASEIRAAIDAMQTVGDVDGDGDFDASDSFLIHLVKLSGTNAQIDQSKGSSALTAAQIRINVGNLGGPASGSGARTAGRVVSSDCYGSPVGLADKEDDDSMFGFSPQTKVRPPETVGEPDNTEISSAIWDNFRSWIDAI</sequence>
<dbReference type="InterPro" id="IPR013517">
    <property type="entry name" value="FG-GAP"/>
</dbReference>
<dbReference type="InterPro" id="IPR003644">
    <property type="entry name" value="Calx_beta"/>
</dbReference>
<reference evidence="7 8" key="1">
    <citation type="journal article" date="2016" name="Front. Microbiol.">
        <title>Fuerstia marisgermanicae gen. nov., sp. nov., an Unusual Member of the Phylum Planctomycetes from the German Wadden Sea.</title>
        <authorList>
            <person name="Kohn T."/>
            <person name="Heuer A."/>
            <person name="Jogler M."/>
            <person name="Vollmers J."/>
            <person name="Boedeker C."/>
            <person name="Bunk B."/>
            <person name="Rast P."/>
            <person name="Borchert D."/>
            <person name="Glockner I."/>
            <person name="Freese H.M."/>
            <person name="Klenk H.P."/>
            <person name="Overmann J."/>
            <person name="Kaster A.K."/>
            <person name="Rohde M."/>
            <person name="Wiegand S."/>
            <person name="Jogler C."/>
        </authorList>
    </citation>
    <scope>NUCLEOTIDE SEQUENCE [LARGE SCALE GENOMIC DNA]</scope>
    <source>
        <strain evidence="7 8">NH11</strain>
    </source>
</reference>
<keyword evidence="8" id="KW-1185">Reference proteome</keyword>
<dbReference type="Proteomes" id="UP000187735">
    <property type="component" value="Chromosome"/>
</dbReference>
<keyword evidence="5" id="KW-0325">Glycoprotein</keyword>
<evidence type="ECO:0000256" key="4">
    <source>
        <dbReference type="ARBA" id="ARBA00022837"/>
    </source>
</evidence>
<dbReference type="GO" id="GO:0007154">
    <property type="term" value="P:cell communication"/>
    <property type="evidence" value="ECO:0007669"/>
    <property type="project" value="InterPro"/>
</dbReference>
<dbReference type="SUPFAM" id="SSF141072">
    <property type="entry name" value="CalX-like"/>
    <property type="match status" value="2"/>
</dbReference>
<dbReference type="InterPro" id="IPR011049">
    <property type="entry name" value="Serralysin-like_metalloprot_C"/>
</dbReference>
<dbReference type="KEGG" id="fmr:Fuma_03015"/>
<dbReference type="Pfam" id="PF00353">
    <property type="entry name" value="HemolysinCabind"/>
    <property type="match status" value="1"/>
</dbReference>
<organism evidence="7 8">
    <name type="scientific">Fuerstiella marisgermanici</name>
    <dbReference type="NCBI Taxonomy" id="1891926"/>
    <lineage>
        <taxon>Bacteria</taxon>
        <taxon>Pseudomonadati</taxon>
        <taxon>Planctomycetota</taxon>
        <taxon>Planctomycetia</taxon>
        <taxon>Planctomycetales</taxon>
        <taxon>Planctomycetaceae</taxon>
        <taxon>Fuerstiella</taxon>
    </lineage>
</organism>
<dbReference type="PANTHER" id="PTHR23221">
    <property type="entry name" value="GLYCOSYLPHOSPHATIDYLINOSITOL PHOSPHOLIPASE D"/>
    <property type="match status" value="1"/>
</dbReference>